<dbReference type="EMBL" id="FOQZ01000001">
    <property type="protein sequence ID" value="SFI21438.1"/>
    <property type="molecule type" value="Genomic_DNA"/>
</dbReference>
<name>A0A7Z7GD60_9MICO</name>
<proteinExistence type="predicted"/>
<reference evidence="1 2" key="1">
    <citation type="submission" date="2016-10" db="EMBL/GenBank/DDBJ databases">
        <authorList>
            <person name="Varghese N."/>
            <person name="Submissions S."/>
        </authorList>
    </citation>
    <scope>NUCLEOTIDE SEQUENCE [LARGE SCALE GENOMIC DNA]</scope>
    <source>
        <strain evidence="1 2">UNC380MFSha3.1</strain>
    </source>
</reference>
<accession>A0A7Z7GD60</accession>
<organism evidence="1 2">
    <name type="scientific">Microbacterium saccharophilum</name>
    <dbReference type="NCBI Taxonomy" id="1213358"/>
    <lineage>
        <taxon>Bacteria</taxon>
        <taxon>Bacillati</taxon>
        <taxon>Actinomycetota</taxon>
        <taxon>Actinomycetes</taxon>
        <taxon>Micrococcales</taxon>
        <taxon>Microbacteriaceae</taxon>
        <taxon>Microbacterium</taxon>
    </lineage>
</organism>
<evidence type="ECO:0000313" key="2">
    <source>
        <dbReference type="Proteomes" id="UP000198702"/>
    </source>
</evidence>
<dbReference type="AlphaFoldDB" id="A0A7Z7GD60"/>
<evidence type="ECO:0000313" key="1">
    <source>
        <dbReference type="EMBL" id="SFI21438.1"/>
    </source>
</evidence>
<protein>
    <recommendedName>
        <fullName evidence="3">Phospholipase D-like domain-containing protein</fullName>
    </recommendedName>
</protein>
<sequence length="237" mass="25511">MVGSANLSRNGLRHGVEFDASVSVSGAGARTSEWRAIDQSREWFDNTWASADAYQALASRYKVKYSDRSRETAVLEFGVAGLPTSRGFTPQQLALMAGAQSMWIEAGNLTAAGARSPGHQLMMRPMSRVFFGFGSDPVPQKTRIGEVAIDFDGALTSGLSIEFAHNSMDRLNLPATSPRGVTAFDGKTLKFEKAAVAGGVVFKLSVVGVPEEKRLRRASSRLGMTFTMTSGRSFGFV</sequence>
<gene>
    <name evidence="1" type="ORF">SAMN04487751_0424</name>
</gene>
<evidence type="ECO:0008006" key="3">
    <source>
        <dbReference type="Google" id="ProtNLM"/>
    </source>
</evidence>
<dbReference type="Proteomes" id="UP000198702">
    <property type="component" value="Unassembled WGS sequence"/>
</dbReference>
<comment type="caution">
    <text evidence="1">The sequence shown here is derived from an EMBL/GenBank/DDBJ whole genome shotgun (WGS) entry which is preliminary data.</text>
</comment>